<dbReference type="InterPro" id="IPR010310">
    <property type="entry name" value="T7SS_ESAT-6-like"/>
</dbReference>
<dbReference type="SUPFAM" id="SSF140453">
    <property type="entry name" value="EsxAB dimer-like"/>
    <property type="match status" value="1"/>
</dbReference>
<keyword evidence="3" id="KW-1185">Reference proteome</keyword>
<comment type="caution">
    <text evidence="2">The sequence shown here is derived from an EMBL/GenBank/DDBJ whole genome shotgun (WGS) entry which is preliminary data.</text>
</comment>
<protein>
    <recommendedName>
        <fullName evidence="1">ESAT-6-like protein</fullName>
    </recommendedName>
</protein>
<evidence type="ECO:0000313" key="2">
    <source>
        <dbReference type="EMBL" id="MFM1727826.1"/>
    </source>
</evidence>
<dbReference type="Proteomes" id="UP001629744">
    <property type="component" value="Unassembled WGS sequence"/>
</dbReference>
<dbReference type="RefSeq" id="WP_348604274.1">
    <property type="nucleotide sequence ID" value="NZ_CP157276.1"/>
</dbReference>
<reference evidence="2 3" key="1">
    <citation type="submission" date="2023-11" db="EMBL/GenBank/DDBJ databases">
        <authorList>
            <person name="Val-Calvo J."/>
            <person name="Scortti M."/>
            <person name="Vazquez-Boland J."/>
        </authorList>
    </citation>
    <scope>NUCLEOTIDE SEQUENCE [LARGE SCALE GENOMIC DNA]</scope>
    <source>
        <strain evidence="2 3">DSM 46662</strain>
    </source>
</reference>
<dbReference type="Pfam" id="PF06013">
    <property type="entry name" value="WXG100"/>
    <property type="match status" value="1"/>
</dbReference>
<proteinExistence type="inferred from homology"/>
<name>A0ABW9FT44_9NOCA</name>
<evidence type="ECO:0000313" key="3">
    <source>
        <dbReference type="Proteomes" id="UP001629744"/>
    </source>
</evidence>
<accession>A0ABW9FT44</accession>
<sequence>MTMRYSFAQIEQLKARIDQIQAEMNGKLDDLKAHIAPMVAEWEGSASEAYQAQQAQWDSSALELNQILDAVGRVVGQGNADMQQVNTAAANSWQT</sequence>
<evidence type="ECO:0000256" key="1">
    <source>
        <dbReference type="RuleBase" id="RU362001"/>
    </source>
</evidence>
<organism evidence="2 3">
    <name type="scientific">Prescottella soli</name>
    <dbReference type="NCBI Taxonomy" id="1543852"/>
    <lineage>
        <taxon>Bacteria</taxon>
        <taxon>Bacillati</taxon>
        <taxon>Actinomycetota</taxon>
        <taxon>Actinomycetes</taxon>
        <taxon>Mycobacteriales</taxon>
        <taxon>Nocardiaceae</taxon>
        <taxon>Prescottella</taxon>
    </lineage>
</organism>
<comment type="similarity">
    <text evidence="1">Belongs to the WXG100 family.</text>
</comment>
<gene>
    <name evidence="2" type="ORF">ABEU19_001293</name>
</gene>
<dbReference type="NCBIfam" id="TIGR03930">
    <property type="entry name" value="WXG100_ESAT6"/>
    <property type="match status" value="1"/>
</dbReference>
<dbReference type="EMBL" id="JBDLNU010000002">
    <property type="protein sequence ID" value="MFM1727826.1"/>
    <property type="molecule type" value="Genomic_DNA"/>
</dbReference>
<dbReference type="Gene3D" id="1.10.287.1060">
    <property type="entry name" value="ESAT-6-like"/>
    <property type="match status" value="1"/>
</dbReference>
<dbReference type="InterPro" id="IPR036689">
    <property type="entry name" value="ESAT-6-like_sf"/>
</dbReference>